<name>A0A345E5H3_9EURY</name>
<dbReference type="SUPFAM" id="SSF53335">
    <property type="entry name" value="S-adenosyl-L-methionine-dependent methyltransferases"/>
    <property type="match status" value="2"/>
</dbReference>
<gene>
    <name evidence="6" type="ORF">DU500_13990</name>
</gene>
<evidence type="ECO:0000256" key="1">
    <source>
        <dbReference type="ARBA" id="ARBA00006594"/>
    </source>
</evidence>
<dbReference type="EMBL" id="CP031150">
    <property type="protein sequence ID" value="AXG07445.1"/>
    <property type="molecule type" value="Genomic_DNA"/>
</dbReference>
<protein>
    <submittedName>
        <fullName evidence="6">DUF1156 domain-containing protein</fullName>
    </submittedName>
</protein>
<sequence length="903" mass="104413">MLLMDNKTETWDKLPLNLMDELAEKETYRRDVYRPIYSLHKWWARRPGSTFRCLGLAALTDDTITKDDILTERTTGTHYGLYLDSYHDEINPNDEHIDRDVTVLDPFAGGGTTLVESNRLGADVIGYELNPVAWWTEKKSMDDVNLDVLEREFNRILEEVRDELGEYYTTIDPETGQECEALYYFQSQRIPCLTCDEEVQLFPRYQLAKTKKTRPGALYCPNQDCDDRIIELRDRNKGLDEGDQVKFENGRVEILTDRHEGEPDAVISEDGNEVCPNCGYQFDPNDGNAGYGKYTCSNGHKHDIKETLQRNDSNPEFERFAIQYINPQGKKKFKEYDEDDHHREMEAKEKLENSENIIIPNQKIPDELSEHRSTEALLLYNYSQFSELFTDRHLLTFGRLFNEAWDVRDKTLENADAQNIAEFLITSISSSLEYNGKLVHWQNNYSIPGPVFKRHAFIPRVQPVESNPLTSLSNSAALKNFYSKLREAKKYCNQPFEKIKNNQTGEVEQFFVDSESISEERVLGIQCRTSEQMVEQDGSVDYIITDPPYYDNVQYSMLSDYFYVWLSECLEEEYKEFEPDLVPKAREIVANKNANKGEEFFIQSLANVFSECHRVLKADGEMVFTYHHNENEAWSVILEALIKSGFTITGAYPVQSEMPNSAHISELDNAEYDILVYANKEQTDEETTLTELRQNLFFELQDMAEEERERHEDLSKADLGVILRGKCMYYYSRYYPNVYSEGEQAGIDEALETVDSIIEQVLEGSVNLPASIDAISEAYAAFVQRGPEGYDDLNKQLLAKNLNVSDLEDEKLVKGPRKLKEPVPADERVHHIEGKLNGNITSDRLLDIDKVQYLYHLYVTDQNTAEYLSEWKSSDLEELAEFMADATDDDRYESVMEMSLSQF</sequence>
<evidence type="ECO:0000259" key="4">
    <source>
        <dbReference type="Pfam" id="PF01555"/>
    </source>
</evidence>
<organism evidence="6 7">
    <name type="scientific">Haloplanus rubicundus</name>
    <dbReference type="NCBI Taxonomy" id="1547898"/>
    <lineage>
        <taxon>Archaea</taxon>
        <taxon>Methanobacteriati</taxon>
        <taxon>Methanobacteriota</taxon>
        <taxon>Stenosarchaea group</taxon>
        <taxon>Halobacteria</taxon>
        <taxon>Halobacteriales</taxon>
        <taxon>Haloferacaceae</taxon>
        <taxon>Haloplanus</taxon>
    </lineage>
</organism>
<feature type="domain" description="DUF1156" evidence="5">
    <location>
        <begin position="14"/>
        <end position="66"/>
    </location>
</feature>
<dbReference type="GO" id="GO:0003677">
    <property type="term" value="F:DNA binding"/>
    <property type="evidence" value="ECO:0007669"/>
    <property type="project" value="InterPro"/>
</dbReference>
<dbReference type="InterPro" id="IPR009537">
    <property type="entry name" value="DUF1156"/>
</dbReference>
<keyword evidence="7" id="KW-1185">Reference proteome</keyword>
<evidence type="ECO:0000256" key="2">
    <source>
        <dbReference type="ARBA" id="ARBA00022603"/>
    </source>
</evidence>
<evidence type="ECO:0000259" key="5">
    <source>
        <dbReference type="Pfam" id="PF06634"/>
    </source>
</evidence>
<dbReference type="InterPro" id="IPR002941">
    <property type="entry name" value="DNA_methylase_N4/N6"/>
</dbReference>
<dbReference type="KEGG" id="haj:DU500_13990"/>
<dbReference type="PROSITE" id="PS00092">
    <property type="entry name" value="N6_MTASE"/>
    <property type="match status" value="1"/>
</dbReference>
<proteinExistence type="inferred from homology"/>
<accession>A0A345E5H3</accession>
<keyword evidence="2" id="KW-0489">Methyltransferase</keyword>
<dbReference type="AlphaFoldDB" id="A0A345E5H3"/>
<dbReference type="GO" id="GO:0008170">
    <property type="term" value="F:N-methyltransferase activity"/>
    <property type="evidence" value="ECO:0007669"/>
    <property type="project" value="InterPro"/>
</dbReference>
<dbReference type="GO" id="GO:0032259">
    <property type="term" value="P:methylation"/>
    <property type="evidence" value="ECO:0007669"/>
    <property type="project" value="UniProtKB-KW"/>
</dbReference>
<keyword evidence="3" id="KW-0808">Transferase</keyword>
<dbReference type="InterPro" id="IPR029063">
    <property type="entry name" value="SAM-dependent_MTases_sf"/>
</dbReference>
<dbReference type="Proteomes" id="UP000253273">
    <property type="component" value="Chromosome"/>
</dbReference>
<feature type="domain" description="DNA methylase N-4/N-6" evidence="4">
    <location>
        <begin position="540"/>
        <end position="696"/>
    </location>
</feature>
<reference evidence="6 7" key="1">
    <citation type="submission" date="2018-07" db="EMBL/GenBank/DDBJ databases">
        <title>Genome sequences of Haloplanus sp. CBA1113.</title>
        <authorList>
            <person name="Kim Y.B."/>
            <person name="Roh S.W."/>
        </authorList>
    </citation>
    <scope>NUCLEOTIDE SEQUENCE [LARGE SCALE GENOMIC DNA]</scope>
    <source>
        <strain evidence="6 7">CBA1113</strain>
    </source>
</reference>
<evidence type="ECO:0000256" key="3">
    <source>
        <dbReference type="ARBA" id="ARBA00022679"/>
    </source>
</evidence>
<dbReference type="Gene3D" id="3.40.50.150">
    <property type="entry name" value="Vaccinia Virus protein VP39"/>
    <property type="match status" value="2"/>
</dbReference>
<comment type="similarity">
    <text evidence="1">Belongs to the N(4)/N(6)-methyltransferase family.</text>
</comment>
<dbReference type="Pfam" id="PF06634">
    <property type="entry name" value="DUF1156"/>
    <property type="match status" value="1"/>
</dbReference>
<evidence type="ECO:0000313" key="6">
    <source>
        <dbReference type="EMBL" id="AXG07445.1"/>
    </source>
</evidence>
<evidence type="ECO:0000313" key="7">
    <source>
        <dbReference type="Proteomes" id="UP000253273"/>
    </source>
</evidence>
<dbReference type="InterPro" id="IPR002052">
    <property type="entry name" value="DNA_methylase_N6_adenine_CS"/>
</dbReference>
<dbReference type="Pfam" id="PF01555">
    <property type="entry name" value="N6_N4_Mtase"/>
    <property type="match status" value="1"/>
</dbReference>